<keyword evidence="4" id="KW-1185">Reference proteome</keyword>
<organism evidence="3 4">
    <name type="scientific">Sulfobacillus harzensis</name>
    <dbReference type="NCBI Taxonomy" id="2729629"/>
    <lineage>
        <taxon>Bacteria</taxon>
        <taxon>Bacillati</taxon>
        <taxon>Bacillota</taxon>
        <taxon>Clostridia</taxon>
        <taxon>Eubacteriales</taxon>
        <taxon>Clostridiales Family XVII. Incertae Sedis</taxon>
        <taxon>Sulfobacillus</taxon>
    </lineage>
</organism>
<name>A0A7Y0L806_9FIRM</name>
<proteinExistence type="inferred from homology"/>
<accession>A0A7Y0L806</accession>
<dbReference type="PANTHER" id="PTHR12128">
    <property type="entry name" value="DIHYDRODIPICOLINATE SYNTHASE"/>
    <property type="match status" value="1"/>
</dbReference>
<keyword evidence="2" id="KW-0456">Lyase</keyword>
<sequence>MDNMIPIVLTPFHQDGSLDNESIPALTRFYGQNGASALIVLGIMGEAHALSDRERELVVDQYVSAAGNKMPVVATISAPATEVAVERARRAQNLGAKALMVAPPPGVNNPRLLSDHFERIALSTDLPWILQDEPVTTGVKLTADFIVQLAETIPTLSAVKIEDVPTASKIAAIHRMRPELKLDCLEDWEVCTC</sequence>
<dbReference type="Gene3D" id="3.20.20.70">
    <property type="entry name" value="Aldolase class I"/>
    <property type="match status" value="1"/>
</dbReference>
<evidence type="ECO:0000313" key="3">
    <source>
        <dbReference type="EMBL" id="NMP23604.1"/>
    </source>
</evidence>
<dbReference type="CDD" id="cd00408">
    <property type="entry name" value="DHDPS-like"/>
    <property type="match status" value="1"/>
</dbReference>
<dbReference type="SUPFAM" id="SSF51569">
    <property type="entry name" value="Aldolase"/>
    <property type="match status" value="1"/>
</dbReference>
<dbReference type="PANTHER" id="PTHR12128:SF66">
    <property type="entry name" value="4-HYDROXY-2-OXOGLUTARATE ALDOLASE, MITOCHONDRIAL"/>
    <property type="match status" value="1"/>
</dbReference>
<dbReference type="SMART" id="SM01130">
    <property type="entry name" value="DHDPS"/>
    <property type="match status" value="1"/>
</dbReference>
<evidence type="ECO:0000256" key="2">
    <source>
        <dbReference type="ARBA" id="ARBA00023239"/>
    </source>
</evidence>
<dbReference type="GO" id="GO:0008840">
    <property type="term" value="F:4-hydroxy-tetrahydrodipicolinate synthase activity"/>
    <property type="evidence" value="ECO:0007669"/>
    <property type="project" value="TreeGrafter"/>
</dbReference>
<dbReference type="PRINTS" id="PR00146">
    <property type="entry name" value="DHPICSNTHASE"/>
</dbReference>
<dbReference type="InterPro" id="IPR013785">
    <property type="entry name" value="Aldolase_TIM"/>
</dbReference>
<dbReference type="GO" id="GO:0005829">
    <property type="term" value="C:cytosol"/>
    <property type="evidence" value="ECO:0007669"/>
    <property type="project" value="TreeGrafter"/>
</dbReference>
<gene>
    <name evidence="3" type="ORF">HIJ39_14760</name>
</gene>
<dbReference type="InterPro" id="IPR002220">
    <property type="entry name" value="DapA-like"/>
</dbReference>
<dbReference type="AlphaFoldDB" id="A0A7Y0L806"/>
<comment type="caution">
    <text evidence="3">The sequence shown here is derived from an EMBL/GenBank/DDBJ whole genome shotgun (WGS) entry which is preliminary data.</text>
</comment>
<evidence type="ECO:0000256" key="1">
    <source>
        <dbReference type="ARBA" id="ARBA00007592"/>
    </source>
</evidence>
<comment type="similarity">
    <text evidence="1">Belongs to the DapA family.</text>
</comment>
<protein>
    <submittedName>
        <fullName evidence="3">Dihydrodipicolinate synthase family protein</fullName>
    </submittedName>
</protein>
<reference evidence="3 4" key="1">
    <citation type="submission" date="2020-04" db="EMBL/GenBank/DDBJ databases">
        <authorList>
            <person name="Zhang R."/>
            <person name="Schippers A."/>
        </authorList>
    </citation>
    <scope>NUCLEOTIDE SEQUENCE [LARGE SCALE GENOMIC DNA]</scope>
    <source>
        <strain evidence="3 4">DSM 109850</strain>
    </source>
</reference>
<dbReference type="Pfam" id="PF00701">
    <property type="entry name" value="DHDPS"/>
    <property type="match status" value="1"/>
</dbReference>
<evidence type="ECO:0000313" key="4">
    <source>
        <dbReference type="Proteomes" id="UP000533476"/>
    </source>
</evidence>
<dbReference type="EMBL" id="JABBVZ010000058">
    <property type="protein sequence ID" value="NMP23604.1"/>
    <property type="molecule type" value="Genomic_DNA"/>
</dbReference>
<dbReference type="Proteomes" id="UP000533476">
    <property type="component" value="Unassembled WGS sequence"/>
</dbReference>